<protein>
    <recommendedName>
        <fullName evidence="2">S1 motif domain-containing protein</fullName>
    </recommendedName>
</protein>
<feature type="region of interest" description="Disordered" evidence="1">
    <location>
        <begin position="237"/>
        <end position="267"/>
    </location>
</feature>
<keyword evidence="4" id="KW-1185">Reference proteome</keyword>
<dbReference type="PANTHER" id="PTHR47600">
    <property type="entry name" value="NUCLEIC ACID-BINDING, OB-FOLD-LIKE PROTEIN"/>
    <property type="match status" value="1"/>
</dbReference>
<reference evidence="3" key="1">
    <citation type="submission" date="2023-04" db="EMBL/GenBank/DDBJ databases">
        <authorList>
            <person name="Vijverberg K."/>
            <person name="Xiong W."/>
            <person name="Schranz E."/>
        </authorList>
    </citation>
    <scope>NUCLEOTIDE SEQUENCE</scope>
</reference>
<dbReference type="SMART" id="SM00316">
    <property type="entry name" value="S1"/>
    <property type="match status" value="2"/>
</dbReference>
<dbReference type="Gene3D" id="2.40.50.140">
    <property type="entry name" value="Nucleic acid-binding proteins"/>
    <property type="match status" value="1"/>
</dbReference>
<evidence type="ECO:0000259" key="2">
    <source>
        <dbReference type="PROSITE" id="PS50126"/>
    </source>
</evidence>
<evidence type="ECO:0000256" key="1">
    <source>
        <dbReference type="SAM" id="MobiDB-lite"/>
    </source>
</evidence>
<dbReference type="InterPro" id="IPR012340">
    <property type="entry name" value="NA-bd_OB-fold"/>
</dbReference>
<dbReference type="InterPro" id="IPR003029">
    <property type="entry name" value="S1_domain"/>
</dbReference>
<gene>
    <name evidence="3" type="ORF">LSALG_LOCUS2366</name>
</gene>
<dbReference type="EMBL" id="OX465086">
    <property type="protein sequence ID" value="CAI9261585.1"/>
    <property type="molecule type" value="Genomic_DNA"/>
</dbReference>
<dbReference type="Proteomes" id="UP001177003">
    <property type="component" value="Chromosome 0"/>
</dbReference>
<name>A0AA35Y1Q9_LACSI</name>
<evidence type="ECO:0000313" key="3">
    <source>
        <dbReference type="EMBL" id="CAI9261585.1"/>
    </source>
</evidence>
<accession>A0AA35Y1Q9</accession>
<organism evidence="3 4">
    <name type="scientific">Lactuca saligna</name>
    <name type="common">Willowleaf lettuce</name>
    <dbReference type="NCBI Taxonomy" id="75948"/>
    <lineage>
        <taxon>Eukaryota</taxon>
        <taxon>Viridiplantae</taxon>
        <taxon>Streptophyta</taxon>
        <taxon>Embryophyta</taxon>
        <taxon>Tracheophyta</taxon>
        <taxon>Spermatophyta</taxon>
        <taxon>Magnoliopsida</taxon>
        <taxon>eudicotyledons</taxon>
        <taxon>Gunneridae</taxon>
        <taxon>Pentapetalae</taxon>
        <taxon>asterids</taxon>
        <taxon>campanulids</taxon>
        <taxon>Asterales</taxon>
        <taxon>Asteraceae</taxon>
        <taxon>Cichorioideae</taxon>
        <taxon>Cichorieae</taxon>
        <taxon>Lactucinae</taxon>
        <taxon>Lactuca</taxon>
    </lineage>
</organism>
<feature type="domain" description="S1 motif" evidence="2">
    <location>
        <begin position="472"/>
        <end position="538"/>
    </location>
</feature>
<dbReference type="Pfam" id="PF00575">
    <property type="entry name" value="S1"/>
    <property type="match status" value="1"/>
</dbReference>
<dbReference type="PANTHER" id="PTHR47600:SF2">
    <property type="entry name" value="NUCLEIC ACID-BINDING, RNA-BINDING DOMAIN, S1"/>
    <property type="match status" value="1"/>
</dbReference>
<dbReference type="AlphaFoldDB" id="A0AA35Y1Q9"/>
<dbReference type="PROSITE" id="PS50126">
    <property type="entry name" value="S1"/>
    <property type="match status" value="1"/>
</dbReference>
<evidence type="ECO:0000313" key="4">
    <source>
        <dbReference type="Proteomes" id="UP001177003"/>
    </source>
</evidence>
<dbReference type="GO" id="GO:0003676">
    <property type="term" value="F:nucleic acid binding"/>
    <property type="evidence" value="ECO:0007669"/>
    <property type="project" value="InterPro"/>
</dbReference>
<dbReference type="SUPFAM" id="SSF50249">
    <property type="entry name" value="Nucleic acid-binding proteins"/>
    <property type="match status" value="1"/>
</dbReference>
<sequence length="704" mass="79619">MVTVFLTTATISSASKFTIPCYINPNNSRNLPFPLRQQKKFVIFAAKDDNKLGNWGQIELKLGKLIGENPELALAKIKDRKLEHHEGKTPKEVVAKDPNTCRHPNVILWKANTFKEDGLGTNMASNLSFKPNLSLKTGKEDDKERFSDMILVRNPEPVMKNDEVHSTNDIIKESTYQTEKDVSIQQKCESNLDQAFGAFNQSRSDDTDDTDNSSRNHGITFHTRHVAVAFDLDPSQEISGNVADDSVPKVSSDATLQSPPKRLDQSVKEMSNIGGKITRIKNRIPNAGTSENLPSIPFSKECEDMDWKRAEDMIKTTGRGVVELINCSTRGFIVSFGSLIGFLPYRNLATKWKFLAFESWLRRKGLDPSTYRKSLGVIGNYDDTDKTETLDETIDSEKIEGEISPDMKLEDLLTIYDQEKLEYLSTFVGQKIKVNVILADRESRKLIFSVKPKEKEESIQRKRNLMAKLNVGDIVTCCIKKISYFGIFVEVEGVAAMIHQTEVSWDATLNPSFKIGQVLKAKVHQLDLLLERIYLSLKEITPDPLTKSLEAILHHHAHATLDCKLEADQPQPEHEIEYWDDLEFLIKQLQQYQGIELVTKGRFFFSPGLTPTFQVYMASMFKDQYKLLARAGDKVQEVVVQTWLGTEEMKHAILMCTKRNSSTVVYQEKAIFVTPSGVLAKFCQGCGYPAVNSSYYDLSFHPVS</sequence>
<proteinExistence type="predicted"/>